<evidence type="ECO:0000313" key="6">
    <source>
        <dbReference type="Proteomes" id="UP000284543"/>
    </source>
</evidence>
<dbReference type="EMBL" id="QSHZ01000017">
    <property type="protein sequence ID" value="RHC55037.1"/>
    <property type="molecule type" value="Genomic_DNA"/>
</dbReference>
<protein>
    <submittedName>
        <fullName evidence="3">Amidohydrolase</fullName>
    </submittedName>
</protein>
<evidence type="ECO:0000259" key="2">
    <source>
        <dbReference type="Pfam" id="PF04909"/>
    </source>
</evidence>
<dbReference type="GO" id="GO:0016831">
    <property type="term" value="F:carboxy-lyase activity"/>
    <property type="evidence" value="ECO:0007669"/>
    <property type="project" value="InterPro"/>
</dbReference>
<dbReference type="GO" id="GO:0019748">
    <property type="term" value="P:secondary metabolic process"/>
    <property type="evidence" value="ECO:0007669"/>
    <property type="project" value="TreeGrafter"/>
</dbReference>
<evidence type="ECO:0000256" key="1">
    <source>
        <dbReference type="ARBA" id="ARBA00023239"/>
    </source>
</evidence>
<sequence length="259" mass="28911">MEKRYIFDADTHVSPYSNFDKSINACQWEERMERAGVAHAIVWLLPQGVVDVTESNRYIGREAQKNKRMVPFGWANIREGAEKAREDARLCLEEYGCAGVKLNGAQNEYYIDCPEAMSVMEVVAARNGMIAFHIGADYPDFTDPIRAERAARAFPDTKFLMVHMGGAGEPDVSQRVIETAARNPNMYLVGSAIPAAKVKAAIDTLGPDRILFGSDTPFYDAADVIREYDRMLSGYDEEVRRKIMGENAGRLFGLPVQSV</sequence>
<dbReference type="GO" id="GO:0016787">
    <property type="term" value="F:hydrolase activity"/>
    <property type="evidence" value="ECO:0007669"/>
    <property type="project" value="UniProtKB-KW"/>
</dbReference>
<evidence type="ECO:0000313" key="5">
    <source>
        <dbReference type="Proteomes" id="UP000283975"/>
    </source>
</evidence>
<dbReference type="SUPFAM" id="SSF51556">
    <property type="entry name" value="Metallo-dependent hydrolases"/>
    <property type="match status" value="1"/>
</dbReference>
<dbReference type="RefSeq" id="WP_118019430.1">
    <property type="nucleotide sequence ID" value="NZ_CATYQV010000104.1"/>
</dbReference>
<name>A0A412YZ41_9FIRM</name>
<dbReference type="CDD" id="cd01292">
    <property type="entry name" value="metallo-dependent_hydrolases"/>
    <property type="match status" value="1"/>
</dbReference>
<accession>A0A412YZ41</accession>
<keyword evidence="3" id="KW-0378">Hydrolase</keyword>
<feature type="domain" description="Amidohydrolase-related" evidence="2">
    <location>
        <begin position="54"/>
        <end position="254"/>
    </location>
</feature>
<dbReference type="Proteomes" id="UP000284543">
    <property type="component" value="Unassembled WGS sequence"/>
</dbReference>
<proteinExistence type="predicted"/>
<dbReference type="InterPro" id="IPR032465">
    <property type="entry name" value="ACMSD"/>
</dbReference>
<dbReference type="InterPro" id="IPR032466">
    <property type="entry name" value="Metal_Hydrolase"/>
</dbReference>
<dbReference type="AlphaFoldDB" id="A0A412YZ41"/>
<dbReference type="InterPro" id="IPR006680">
    <property type="entry name" value="Amidohydro-rel"/>
</dbReference>
<dbReference type="EMBL" id="QRZM01000012">
    <property type="protein sequence ID" value="RGV72918.1"/>
    <property type="molecule type" value="Genomic_DNA"/>
</dbReference>
<dbReference type="PANTHER" id="PTHR21240:SF28">
    <property type="entry name" value="ISO-OROTATE DECARBOXYLASE (EUROFUNG)"/>
    <property type="match status" value="1"/>
</dbReference>
<dbReference type="GO" id="GO:0005737">
    <property type="term" value="C:cytoplasm"/>
    <property type="evidence" value="ECO:0007669"/>
    <property type="project" value="TreeGrafter"/>
</dbReference>
<organism evidence="3 6">
    <name type="scientific">Enterocloster bolteae</name>
    <dbReference type="NCBI Taxonomy" id="208479"/>
    <lineage>
        <taxon>Bacteria</taxon>
        <taxon>Bacillati</taxon>
        <taxon>Bacillota</taxon>
        <taxon>Clostridia</taxon>
        <taxon>Lachnospirales</taxon>
        <taxon>Lachnospiraceae</taxon>
        <taxon>Enterocloster</taxon>
    </lineage>
</organism>
<reference evidence="5 6" key="1">
    <citation type="submission" date="2018-08" db="EMBL/GenBank/DDBJ databases">
        <title>A genome reference for cultivated species of the human gut microbiota.</title>
        <authorList>
            <person name="Zou Y."/>
            <person name="Xue W."/>
            <person name="Luo G."/>
        </authorList>
    </citation>
    <scope>NUCLEOTIDE SEQUENCE [LARGE SCALE GENOMIC DNA]</scope>
    <source>
        <strain evidence="3 6">AF14-18</strain>
        <strain evidence="4 5">AM35-14</strain>
    </source>
</reference>
<evidence type="ECO:0000313" key="3">
    <source>
        <dbReference type="EMBL" id="RGV72918.1"/>
    </source>
</evidence>
<dbReference type="Gene3D" id="3.20.20.140">
    <property type="entry name" value="Metal-dependent hydrolases"/>
    <property type="match status" value="1"/>
</dbReference>
<dbReference type="Proteomes" id="UP000283975">
    <property type="component" value="Unassembled WGS sequence"/>
</dbReference>
<comment type="caution">
    <text evidence="3">The sequence shown here is derived from an EMBL/GenBank/DDBJ whole genome shotgun (WGS) entry which is preliminary data.</text>
</comment>
<keyword evidence="1" id="KW-0456">Lyase</keyword>
<evidence type="ECO:0000313" key="4">
    <source>
        <dbReference type="EMBL" id="RHC55037.1"/>
    </source>
</evidence>
<gene>
    <name evidence="4" type="ORF">DW839_16760</name>
    <name evidence="3" type="ORF">DWW02_23265</name>
</gene>
<dbReference type="PANTHER" id="PTHR21240">
    <property type="entry name" value="2-AMINO-3-CARBOXYLMUCONATE-6-SEMIALDEHYDE DECARBOXYLASE"/>
    <property type="match status" value="1"/>
</dbReference>
<dbReference type="Pfam" id="PF04909">
    <property type="entry name" value="Amidohydro_2"/>
    <property type="match status" value="1"/>
</dbReference>